<name>A8NF32_COPC7</name>
<feature type="region of interest" description="Disordered" evidence="1">
    <location>
        <begin position="74"/>
        <end position="357"/>
    </location>
</feature>
<dbReference type="RefSeq" id="XP_001833198.2">
    <property type="nucleotide sequence ID" value="XM_001833146.2"/>
</dbReference>
<dbReference type="GeneID" id="6009688"/>
<feature type="compositionally biased region" description="Basic and acidic residues" evidence="1">
    <location>
        <begin position="384"/>
        <end position="399"/>
    </location>
</feature>
<feature type="compositionally biased region" description="Basic and acidic residues" evidence="1">
    <location>
        <begin position="91"/>
        <end position="101"/>
    </location>
</feature>
<dbReference type="PROSITE" id="PS50013">
    <property type="entry name" value="CHROMO_2"/>
    <property type="match status" value="1"/>
</dbReference>
<reference evidence="3 4" key="1">
    <citation type="journal article" date="2010" name="Proc. Natl. Acad. Sci. U.S.A.">
        <title>Insights into evolution of multicellular fungi from the assembled chromosomes of the mushroom Coprinopsis cinerea (Coprinus cinereus).</title>
        <authorList>
            <person name="Stajich J.E."/>
            <person name="Wilke S.K."/>
            <person name="Ahren D."/>
            <person name="Au C.H."/>
            <person name="Birren B.W."/>
            <person name="Borodovsky M."/>
            <person name="Burns C."/>
            <person name="Canback B."/>
            <person name="Casselton L.A."/>
            <person name="Cheng C.K."/>
            <person name="Deng J."/>
            <person name="Dietrich F.S."/>
            <person name="Fargo D.C."/>
            <person name="Farman M.L."/>
            <person name="Gathman A.C."/>
            <person name="Goldberg J."/>
            <person name="Guigo R."/>
            <person name="Hoegger P.J."/>
            <person name="Hooker J.B."/>
            <person name="Huggins A."/>
            <person name="James T.Y."/>
            <person name="Kamada T."/>
            <person name="Kilaru S."/>
            <person name="Kodira C."/>
            <person name="Kues U."/>
            <person name="Kupfer D."/>
            <person name="Kwan H.S."/>
            <person name="Lomsadze A."/>
            <person name="Li W."/>
            <person name="Lilly W.W."/>
            <person name="Ma L.J."/>
            <person name="Mackey A.J."/>
            <person name="Manning G."/>
            <person name="Martin F."/>
            <person name="Muraguchi H."/>
            <person name="Natvig D.O."/>
            <person name="Palmerini H."/>
            <person name="Ramesh M.A."/>
            <person name="Rehmeyer C.J."/>
            <person name="Roe B.A."/>
            <person name="Shenoy N."/>
            <person name="Stanke M."/>
            <person name="Ter-Hovhannisyan V."/>
            <person name="Tunlid A."/>
            <person name="Velagapudi R."/>
            <person name="Vision T.J."/>
            <person name="Zeng Q."/>
            <person name="Zolan M.E."/>
            <person name="Pukkila P.J."/>
        </authorList>
    </citation>
    <scope>NUCLEOTIDE SEQUENCE [LARGE SCALE GENOMIC DNA]</scope>
    <source>
        <strain evidence="4">Okayama-7 / 130 / ATCC MYA-4618 / FGSC 9003</strain>
    </source>
</reference>
<dbReference type="eggNOG" id="ENOG502SF0Q">
    <property type="taxonomic scope" value="Eukaryota"/>
</dbReference>
<feature type="compositionally biased region" description="Basic and acidic residues" evidence="1">
    <location>
        <begin position="340"/>
        <end position="357"/>
    </location>
</feature>
<dbReference type="InterPro" id="IPR023780">
    <property type="entry name" value="Chromo_domain"/>
</dbReference>
<gene>
    <name evidence="3" type="ORF">CC1G_12023</name>
</gene>
<evidence type="ECO:0000313" key="3">
    <source>
        <dbReference type="EMBL" id="EAU88631.2"/>
    </source>
</evidence>
<dbReference type="InterPro" id="IPR000953">
    <property type="entry name" value="Chromo/chromo_shadow_dom"/>
</dbReference>
<dbReference type="CDD" id="cd18968">
    <property type="entry name" value="chromodomain"/>
    <property type="match status" value="1"/>
</dbReference>
<evidence type="ECO:0000259" key="2">
    <source>
        <dbReference type="PROSITE" id="PS50013"/>
    </source>
</evidence>
<proteinExistence type="predicted"/>
<feature type="compositionally biased region" description="Polar residues" evidence="1">
    <location>
        <begin position="102"/>
        <end position="115"/>
    </location>
</feature>
<dbReference type="VEuPathDB" id="FungiDB:CC1G_12023"/>
<feature type="region of interest" description="Disordered" evidence="1">
    <location>
        <begin position="370"/>
        <end position="399"/>
    </location>
</feature>
<feature type="compositionally biased region" description="Polar residues" evidence="1">
    <location>
        <begin position="269"/>
        <end position="278"/>
    </location>
</feature>
<dbReference type="OrthoDB" id="2447764at2759"/>
<dbReference type="SMART" id="SM00298">
    <property type="entry name" value="CHROMO"/>
    <property type="match status" value="1"/>
</dbReference>
<dbReference type="InterPro" id="IPR016197">
    <property type="entry name" value="Chromo-like_dom_sf"/>
</dbReference>
<comment type="caution">
    <text evidence="3">The sequence shown here is derived from an EMBL/GenBank/DDBJ whole genome shotgun (WGS) entry which is preliminary data.</text>
</comment>
<dbReference type="OMA" id="WARANTN"/>
<dbReference type="KEGG" id="cci:CC1G_12023"/>
<dbReference type="InParanoid" id="A8NF32"/>
<feature type="compositionally biased region" description="Polar residues" evidence="1">
    <location>
        <begin position="152"/>
        <end position="167"/>
    </location>
</feature>
<dbReference type="GO" id="GO:0006338">
    <property type="term" value="P:chromatin remodeling"/>
    <property type="evidence" value="ECO:0007669"/>
    <property type="project" value="UniProtKB-ARBA"/>
</dbReference>
<evidence type="ECO:0000256" key="1">
    <source>
        <dbReference type="SAM" id="MobiDB-lite"/>
    </source>
</evidence>
<dbReference type="SUPFAM" id="SSF54160">
    <property type="entry name" value="Chromo domain-like"/>
    <property type="match status" value="1"/>
</dbReference>
<feature type="compositionally biased region" description="Polar residues" evidence="1">
    <location>
        <begin position="213"/>
        <end position="223"/>
    </location>
</feature>
<dbReference type="Pfam" id="PF00385">
    <property type="entry name" value="Chromo"/>
    <property type="match status" value="1"/>
</dbReference>
<feature type="domain" description="Chromo" evidence="2">
    <location>
        <begin position="5"/>
        <end position="69"/>
    </location>
</feature>
<feature type="compositionally biased region" description="Low complexity" evidence="1">
    <location>
        <begin position="285"/>
        <end position="297"/>
    </location>
</feature>
<dbReference type="EMBL" id="AACS02000002">
    <property type="protein sequence ID" value="EAU88631.2"/>
    <property type="molecule type" value="Genomic_DNA"/>
</dbReference>
<keyword evidence="4" id="KW-1185">Reference proteome</keyword>
<dbReference type="STRING" id="240176.A8NF32"/>
<feature type="compositionally biased region" description="Acidic residues" evidence="1">
    <location>
        <begin position="371"/>
        <end position="383"/>
    </location>
</feature>
<organism evidence="3 4">
    <name type="scientific">Coprinopsis cinerea (strain Okayama-7 / 130 / ATCC MYA-4618 / FGSC 9003)</name>
    <name type="common">Inky cap fungus</name>
    <name type="synonym">Hormographiella aspergillata</name>
    <dbReference type="NCBI Taxonomy" id="240176"/>
    <lineage>
        <taxon>Eukaryota</taxon>
        <taxon>Fungi</taxon>
        <taxon>Dikarya</taxon>
        <taxon>Basidiomycota</taxon>
        <taxon>Agaricomycotina</taxon>
        <taxon>Agaricomycetes</taxon>
        <taxon>Agaricomycetidae</taxon>
        <taxon>Agaricales</taxon>
        <taxon>Agaricineae</taxon>
        <taxon>Psathyrellaceae</taxon>
        <taxon>Coprinopsis</taxon>
    </lineage>
</organism>
<feature type="compositionally biased region" description="Acidic residues" evidence="1">
    <location>
        <begin position="229"/>
        <end position="246"/>
    </location>
</feature>
<feature type="compositionally biased region" description="Basic and acidic residues" evidence="1">
    <location>
        <begin position="129"/>
        <end position="139"/>
    </location>
</feature>
<dbReference type="HOGENOM" id="CLU_019187_0_0_1"/>
<dbReference type="Gene3D" id="2.40.50.40">
    <property type="match status" value="1"/>
</dbReference>
<evidence type="ECO:0000313" key="4">
    <source>
        <dbReference type="Proteomes" id="UP000001861"/>
    </source>
</evidence>
<accession>A8NF32</accession>
<protein>
    <recommendedName>
        <fullName evidence="2">Chromo domain-containing protein</fullName>
    </recommendedName>
</protein>
<sequence length="622" mass="68131">MSEEYEVDFIAEAEVRKKRNKTLEWKFRVRWKGYKEEDDTWEPLDSFDHSQETLDRFWERAGDDRDYRDLSLFKAGEKFAPKGPPRKKRKKETEAKDKDKTSTVAESSSKAQGSSVVEIEASPTKRRRGIVDYLHESNRASKRAKNDIASVINGSARSSRQSNASPSRKSEKDSRRLSPRKGKKNAPPSPSPELVPDSDEEVANAMTLDADMRSSNASSHQQTPAPPFQDDDSQGEPDPLFDETEESTLPAHRLRTVKPLVKVFEDPTLNVQEGQLSAKTRALQRSKASSSATPARSTRAKRNTGQSTASLLVAGKEGLKTVKGRYRRQSSRAEDDGEASGDKEPECPPEEPPKPEELLALAGMDSTAAEELPDFPGDADVEQQAEKQEEAAAEEKALAAERAASLNQAKETLFPSSSLTATTADVPTWKQSTIFGPLGLGRDGDHIVSAEADPNSPGTTPFSINLDADVSIPALFTDVSPPGTKLSPAITVAYKSPSGKFHFERNILSLLDTIRVDPGSARVAVRNDASSETKDHFAQFRMALSSQNELFIAPSGTQLYAFCSSSNSLVCQRLNIPASLQTSPNQVVVTKIVIENYSAYADVAYRADPSTWTQYLASATTT</sequence>
<dbReference type="Proteomes" id="UP000001861">
    <property type="component" value="Unassembled WGS sequence"/>
</dbReference>
<dbReference type="AlphaFoldDB" id="A8NF32"/>